<dbReference type="PANTHER" id="PTHR22803">
    <property type="entry name" value="MANNOSE, PHOSPHOLIPASE, LECTIN RECEPTOR RELATED"/>
    <property type="match status" value="1"/>
</dbReference>
<dbReference type="InterPro" id="IPR016186">
    <property type="entry name" value="C-type_lectin-like/link_sf"/>
</dbReference>
<reference evidence="3 4" key="1">
    <citation type="journal article" date="2017" name="Nat. Ecol. Evol.">
        <title>Scallop genome provides insights into evolution of bilaterian karyotype and development.</title>
        <authorList>
            <person name="Wang S."/>
            <person name="Zhang J."/>
            <person name="Jiao W."/>
            <person name="Li J."/>
            <person name="Xun X."/>
            <person name="Sun Y."/>
            <person name="Guo X."/>
            <person name="Huan P."/>
            <person name="Dong B."/>
            <person name="Zhang L."/>
            <person name="Hu X."/>
            <person name="Sun X."/>
            <person name="Wang J."/>
            <person name="Zhao C."/>
            <person name="Wang Y."/>
            <person name="Wang D."/>
            <person name="Huang X."/>
            <person name="Wang R."/>
            <person name="Lv J."/>
            <person name="Li Y."/>
            <person name="Zhang Z."/>
            <person name="Liu B."/>
            <person name="Lu W."/>
            <person name="Hui Y."/>
            <person name="Liang J."/>
            <person name="Zhou Z."/>
            <person name="Hou R."/>
            <person name="Li X."/>
            <person name="Liu Y."/>
            <person name="Li H."/>
            <person name="Ning X."/>
            <person name="Lin Y."/>
            <person name="Zhao L."/>
            <person name="Xing Q."/>
            <person name="Dou J."/>
            <person name="Li Y."/>
            <person name="Mao J."/>
            <person name="Guo H."/>
            <person name="Dou H."/>
            <person name="Li T."/>
            <person name="Mu C."/>
            <person name="Jiang W."/>
            <person name="Fu Q."/>
            <person name="Fu X."/>
            <person name="Miao Y."/>
            <person name="Liu J."/>
            <person name="Yu Q."/>
            <person name="Li R."/>
            <person name="Liao H."/>
            <person name="Li X."/>
            <person name="Kong Y."/>
            <person name="Jiang Z."/>
            <person name="Chourrout D."/>
            <person name="Li R."/>
            <person name="Bao Z."/>
        </authorList>
    </citation>
    <scope>NUCLEOTIDE SEQUENCE [LARGE SCALE GENOMIC DNA]</scope>
    <source>
        <strain evidence="3 4">PY_sf001</strain>
    </source>
</reference>
<dbReference type="EMBL" id="NEDP02005474">
    <property type="protein sequence ID" value="OWF40330.1"/>
    <property type="molecule type" value="Genomic_DNA"/>
</dbReference>
<dbReference type="PROSITE" id="PS50041">
    <property type="entry name" value="C_TYPE_LECTIN_2"/>
    <property type="match status" value="1"/>
</dbReference>
<comment type="caution">
    <text evidence="3">The sequence shown here is derived from an EMBL/GenBank/DDBJ whole genome shotgun (WGS) entry which is preliminary data.</text>
</comment>
<dbReference type="OrthoDB" id="6142940at2759"/>
<dbReference type="SUPFAM" id="SSF56436">
    <property type="entry name" value="C-type lectin-like"/>
    <property type="match status" value="1"/>
</dbReference>
<evidence type="ECO:0000259" key="2">
    <source>
        <dbReference type="PROSITE" id="PS50041"/>
    </source>
</evidence>
<name>A0A210PV06_MIZYE</name>
<dbReference type="Gene3D" id="3.10.100.10">
    <property type="entry name" value="Mannose-Binding Protein A, subunit A"/>
    <property type="match status" value="1"/>
</dbReference>
<dbReference type="Proteomes" id="UP000242188">
    <property type="component" value="Unassembled WGS sequence"/>
</dbReference>
<dbReference type="AlphaFoldDB" id="A0A210PV06"/>
<sequence length="152" mass="17421">MAVCKGSLWKKKEGVAECPDGFVKHGGSCYHVVRIKATWPESDIYCHAVDADLATIETQDEQHFIEGHLITNAGAYDPARFWIGGNDIAEEGTWVWLKSKTPISHQTYSNWKDGIALPLSARENCLELSQRYHWQWNDNNCDDHYFFVCEKE</sequence>
<proteinExistence type="predicted"/>
<dbReference type="InterPro" id="IPR050111">
    <property type="entry name" value="C-type_lectin/snaclec_domain"/>
</dbReference>
<dbReference type="InterPro" id="IPR016187">
    <property type="entry name" value="CTDL_fold"/>
</dbReference>
<evidence type="ECO:0000313" key="4">
    <source>
        <dbReference type="Proteomes" id="UP000242188"/>
    </source>
</evidence>
<dbReference type="CDD" id="cd00037">
    <property type="entry name" value="CLECT"/>
    <property type="match status" value="1"/>
</dbReference>
<dbReference type="InterPro" id="IPR018378">
    <property type="entry name" value="C-type_lectin_CS"/>
</dbReference>
<accession>A0A210PV06</accession>
<dbReference type="InterPro" id="IPR001304">
    <property type="entry name" value="C-type_lectin-like"/>
</dbReference>
<evidence type="ECO:0000256" key="1">
    <source>
        <dbReference type="ARBA" id="ARBA00023157"/>
    </source>
</evidence>
<evidence type="ECO:0000313" key="3">
    <source>
        <dbReference type="EMBL" id="OWF40330.1"/>
    </source>
</evidence>
<keyword evidence="4" id="KW-1185">Reference proteome</keyword>
<feature type="domain" description="C-type lectin" evidence="2">
    <location>
        <begin position="25"/>
        <end position="150"/>
    </location>
</feature>
<dbReference type="PROSITE" id="PS00615">
    <property type="entry name" value="C_TYPE_LECTIN_1"/>
    <property type="match status" value="1"/>
</dbReference>
<keyword evidence="1" id="KW-1015">Disulfide bond</keyword>
<dbReference type="Pfam" id="PF00059">
    <property type="entry name" value="Lectin_C"/>
    <property type="match status" value="1"/>
</dbReference>
<dbReference type="SMART" id="SM00034">
    <property type="entry name" value="CLECT"/>
    <property type="match status" value="1"/>
</dbReference>
<protein>
    <submittedName>
        <fullName evidence="3">Perlucin</fullName>
    </submittedName>
</protein>
<organism evidence="3 4">
    <name type="scientific">Mizuhopecten yessoensis</name>
    <name type="common">Japanese scallop</name>
    <name type="synonym">Patinopecten yessoensis</name>
    <dbReference type="NCBI Taxonomy" id="6573"/>
    <lineage>
        <taxon>Eukaryota</taxon>
        <taxon>Metazoa</taxon>
        <taxon>Spiralia</taxon>
        <taxon>Lophotrochozoa</taxon>
        <taxon>Mollusca</taxon>
        <taxon>Bivalvia</taxon>
        <taxon>Autobranchia</taxon>
        <taxon>Pteriomorphia</taxon>
        <taxon>Pectinida</taxon>
        <taxon>Pectinoidea</taxon>
        <taxon>Pectinidae</taxon>
        <taxon>Mizuhopecten</taxon>
    </lineage>
</organism>
<gene>
    <name evidence="3" type="ORF">KP79_PYT17109</name>
</gene>